<protein>
    <submittedName>
        <fullName evidence="2">Uncharacterized protein</fullName>
    </submittedName>
</protein>
<accession>A0A0M3IWB1</accession>
<evidence type="ECO:0000313" key="1">
    <source>
        <dbReference type="Proteomes" id="UP000036681"/>
    </source>
</evidence>
<name>A0A0M3IWB1_ASCLU</name>
<dbReference type="AlphaFoldDB" id="A0A0M3IWB1"/>
<reference evidence="2" key="1">
    <citation type="submission" date="2017-02" db="UniProtKB">
        <authorList>
            <consortium name="WormBaseParasite"/>
        </authorList>
    </citation>
    <scope>IDENTIFICATION</scope>
</reference>
<keyword evidence="1" id="KW-1185">Reference proteome</keyword>
<organism evidence="1 2">
    <name type="scientific">Ascaris lumbricoides</name>
    <name type="common">Giant roundworm</name>
    <dbReference type="NCBI Taxonomy" id="6252"/>
    <lineage>
        <taxon>Eukaryota</taxon>
        <taxon>Metazoa</taxon>
        <taxon>Ecdysozoa</taxon>
        <taxon>Nematoda</taxon>
        <taxon>Chromadorea</taxon>
        <taxon>Rhabditida</taxon>
        <taxon>Spirurina</taxon>
        <taxon>Ascaridomorpha</taxon>
        <taxon>Ascaridoidea</taxon>
        <taxon>Ascarididae</taxon>
        <taxon>Ascaris</taxon>
    </lineage>
</organism>
<proteinExistence type="predicted"/>
<dbReference type="WBParaSite" id="ALUE_0002303901-mRNA-1">
    <property type="protein sequence ID" value="ALUE_0002303901-mRNA-1"/>
    <property type="gene ID" value="ALUE_0002303901"/>
</dbReference>
<dbReference type="Proteomes" id="UP000036681">
    <property type="component" value="Unplaced"/>
</dbReference>
<sequence>MARSLAYPPDLPQCSSEDHFARSPMRPFSPLRNIDGSAMARSLAYPPDLPQCSSEDHFARSPMRPFSPLRNIDGVADRYTLHLYKYAPRPSCSRGHDQQCASETCVNETNAYRIAYTILQALASLTCVSHATTLTPAARGCLVS</sequence>
<evidence type="ECO:0000313" key="2">
    <source>
        <dbReference type="WBParaSite" id="ALUE_0002303901-mRNA-1"/>
    </source>
</evidence>